<dbReference type="Pfam" id="PF13360">
    <property type="entry name" value="PQQ_2"/>
    <property type="match status" value="2"/>
</dbReference>
<keyword evidence="1" id="KW-1133">Transmembrane helix</keyword>
<evidence type="ECO:0000256" key="1">
    <source>
        <dbReference type="SAM" id="Phobius"/>
    </source>
</evidence>
<dbReference type="InterPro" id="IPR002372">
    <property type="entry name" value="PQQ_rpt_dom"/>
</dbReference>
<dbReference type="SUPFAM" id="SSF82171">
    <property type="entry name" value="DPP6 N-terminal domain-like"/>
    <property type="match status" value="1"/>
</dbReference>
<feature type="transmembrane region" description="Helical" evidence="1">
    <location>
        <begin position="12"/>
        <end position="33"/>
    </location>
</feature>
<keyword evidence="4" id="KW-1185">Reference proteome</keyword>
<dbReference type="PANTHER" id="PTHR34512:SF30">
    <property type="entry name" value="OUTER MEMBRANE PROTEIN ASSEMBLY FACTOR BAMB"/>
    <property type="match status" value="1"/>
</dbReference>
<proteinExistence type="predicted"/>
<dbReference type="AlphaFoldDB" id="A0A848DK31"/>
<evidence type="ECO:0000313" key="4">
    <source>
        <dbReference type="Proteomes" id="UP000586918"/>
    </source>
</evidence>
<dbReference type="Gene3D" id="2.130.10.10">
    <property type="entry name" value="YVTN repeat-like/Quinoprotein amine dehydrogenase"/>
    <property type="match status" value="1"/>
</dbReference>
<dbReference type="PROSITE" id="PS50175">
    <property type="entry name" value="ASP_PROT_RETROV"/>
    <property type="match status" value="1"/>
</dbReference>
<dbReference type="InterPro" id="IPR011047">
    <property type="entry name" value="Quinoprotein_ADH-like_sf"/>
</dbReference>
<protein>
    <submittedName>
        <fullName evidence="3">PQQ-binding-like beta-propeller repeat protein</fullName>
    </submittedName>
</protein>
<evidence type="ECO:0000259" key="2">
    <source>
        <dbReference type="PROSITE" id="PS50175"/>
    </source>
</evidence>
<dbReference type="Gene3D" id="2.40.10.480">
    <property type="match status" value="1"/>
</dbReference>
<sequence length="423" mass="40874">MTQQVPGRHRPAAVALILVAVMITLVVGAAVAYRTLGGCASGGDAGPAAPAGPPGDADRTAAAALTTAGLPVTPAWSVAVTGRGLAAAAATGDTVLLLDRGADGSVLRAHDPSTGVARWQRTAPGLGSTGIVLAQQGVAVVTGGARDGSGELAGLRETDGQVLWCAGLSAGAPGLVDVLGDGADTVVLVERAGGTATVTALGTADGRQRWRTEVPARGDGAPVLSPGAGGVVALPGDTGLVALDLATGAERWRTPSPGSSGSPEDPRPLLGVPGRVVAATAAGAAGLSAADGTEAWSVATDGALRAPGFGWVDGDLAVLDRSTSAQPRSGLLARRLSDGTPGWQLNWADVGVAAPAGTPATAAAGGRRLVADGATVVVLDPATGAAGSGRLPGAVDALAADPAGGVLVTATAERVTVYTAPGR</sequence>
<keyword evidence="1" id="KW-0812">Transmembrane</keyword>
<reference evidence="3 4" key="1">
    <citation type="submission" date="2020-04" db="EMBL/GenBank/DDBJ databases">
        <authorList>
            <person name="Klaysubun C."/>
            <person name="Duangmal K."/>
            <person name="Lipun K."/>
        </authorList>
    </citation>
    <scope>NUCLEOTIDE SEQUENCE [LARGE SCALE GENOMIC DNA]</scope>
    <source>
        <strain evidence="3 4">DSM 45300</strain>
    </source>
</reference>
<accession>A0A848DK31</accession>
<dbReference type="SUPFAM" id="SSF50998">
    <property type="entry name" value="Quinoprotein alcohol dehydrogenase-like"/>
    <property type="match status" value="1"/>
</dbReference>
<evidence type="ECO:0000313" key="3">
    <source>
        <dbReference type="EMBL" id="NMH92794.1"/>
    </source>
</evidence>
<dbReference type="EMBL" id="JAAXKZ010000048">
    <property type="protein sequence ID" value="NMH92794.1"/>
    <property type="molecule type" value="Genomic_DNA"/>
</dbReference>
<comment type="caution">
    <text evidence="3">The sequence shown here is derived from an EMBL/GenBank/DDBJ whole genome shotgun (WGS) entry which is preliminary data.</text>
</comment>
<name>A0A848DK31_9PSEU</name>
<dbReference type="GO" id="GO:0004190">
    <property type="term" value="F:aspartic-type endopeptidase activity"/>
    <property type="evidence" value="ECO:0007669"/>
    <property type="project" value="InterPro"/>
</dbReference>
<keyword evidence="1" id="KW-0472">Membrane</keyword>
<dbReference type="RefSeq" id="WP_169413500.1">
    <property type="nucleotide sequence ID" value="NZ_JAAXKZ010000048.1"/>
</dbReference>
<dbReference type="Proteomes" id="UP000586918">
    <property type="component" value="Unassembled WGS sequence"/>
</dbReference>
<gene>
    <name evidence="3" type="ORF">HF519_14675</name>
</gene>
<dbReference type="InterPro" id="IPR015943">
    <property type="entry name" value="WD40/YVTN_repeat-like_dom_sf"/>
</dbReference>
<dbReference type="GO" id="GO:0006508">
    <property type="term" value="P:proteolysis"/>
    <property type="evidence" value="ECO:0007669"/>
    <property type="project" value="InterPro"/>
</dbReference>
<organism evidence="3 4">
    <name type="scientific">Pseudonocardia bannensis</name>
    <dbReference type="NCBI Taxonomy" id="630973"/>
    <lineage>
        <taxon>Bacteria</taxon>
        <taxon>Bacillati</taxon>
        <taxon>Actinomycetota</taxon>
        <taxon>Actinomycetes</taxon>
        <taxon>Pseudonocardiales</taxon>
        <taxon>Pseudonocardiaceae</taxon>
        <taxon>Pseudonocardia</taxon>
    </lineage>
</organism>
<feature type="domain" description="Peptidase A2" evidence="2">
    <location>
        <begin position="94"/>
        <end position="130"/>
    </location>
</feature>
<dbReference type="PANTHER" id="PTHR34512">
    <property type="entry name" value="CELL SURFACE PROTEIN"/>
    <property type="match status" value="1"/>
</dbReference>
<dbReference type="InterPro" id="IPR001995">
    <property type="entry name" value="Peptidase_A2_cat"/>
</dbReference>